<dbReference type="AlphaFoldDB" id="A0A6L5JV51"/>
<proteinExistence type="predicted"/>
<keyword evidence="3 6" id="KW-0812">Transmembrane</keyword>
<comment type="caution">
    <text evidence="7">The sequence shown here is derived from an EMBL/GenBank/DDBJ whole genome shotgun (WGS) entry which is preliminary data.</text>
</comment>
<evidence type="ECO:0000256" key="1">
    <source>
        <dbReference type="ARBA" id="ARBA00004167"/>
    </source>
</evidence>
<reference evidence="7 8" key="1">
    <citation type="submission" date="2019-10" db="EMBL/GenBank/DDBJ databases">
        <title>Whole-genome sequence of the purple nonsulfur photosynthetic bacterium Rhodocyclus tenuis.</title>
        <authorList>
            <person name="Kyndt J.A."/>
            <person name="Meyer T.E."/>
        </authorList>
    </citation>
    <scope>NUCLEOTIDE SEQUENCE [LARGE SCALE GENOMIC DNA]</scope>
    <source>
        <strain evidence="7 8">DSM 110</strain>
    </source>
</reference>
<evidence type="ECO:0000256" key="3">
    <source>
        <dbReference type="ARBA" id="ARBA00022692"/>
    </source>
</evidence>
<keyword evidence="5 6" id="KW-0472">Membrane</keyword>
<sequence>MSSSQKGFTLIELIVVIAILGILAATALPKFLDLSKDARTSVVQATEGSMRSANSLIYAKAAAAGSTSSATSSLTIGAATVNLAYGFAATSSDLVKVMDLDGNKLVADTATAHPGIAYKVGATPDASTCGVVYAAATSTTVPPTYTTTASGC</sequence>
<keyword evidence="2" id="KW-0488">Methylation</keyword>
<gene>
    <name evidence="7" type="ORF">GHK24_02715</name>
</gene>
<dbReference type="PROSITE" id="PS00409">
    <property type="entry name" value="PROKAR_NTER_METHYL"/>
    <property type="match status" value="1"/>
</dbReference>
<accession>A0A6L5JV51</accession>
<evidence type="ECO:0000256" key="6">
    <source>
        <dbReference type="SAM" id="Phobius"/>
    </source>
</evidence>
<dbReference type="InterPro" id="IPR045584">
    <property type="entry name" value="Pilin-like"/>
</dbReference>
<keyword evidence="4 6" id="KW-1133">Transmembrane helix</keyword>
<protein>
    <submittedName>
        <fullName evidence="7">Prepilin-type N-terminal cleavage/methylation domain-containing protein</fullName>
    </submittedName>
</protein>
<evidence type="ECO:0000313" key="7">
    <source>
        <dbReference type="EMBL" id="MQY50692.1"/>
    </source>
</evidence>
<dbReference type="SUPFAM" id="SSF54523">
    <property type="entry name" value="Pili subunits"/>
    <property type="match status" value="1"/>
</dbReference>
<feature type="transmembrane region" description="Helical" evidence="6">
    <location>
        <begin position="7"/>
        <end position="28"/>
    </location>
</feature>
<evidence type="ECO:0000256" key="2">
    <source>
        <dbReference type="ARBA" id="ARBA00022481"/>
    </source>
</evidence>
<dbReference type="PANTHER" id="PTHR30093">
    <property type="entry name" value="GENERAL SECRETION PATHWAY PROTEIN G"/>
    <property type="match status" value="1"/>
</dbReference>
<dbReference type="InterPro" id="IPR012902">
    <property type="entry name" value="N_methyl_site"/>
</dbReference>
<evidence type="ECO:0000256" key="5">
    <source>
        <dbReference type="ARBA" id="ARBA00023136"/>
    </source>
</evidence>
<evidence type="ECO:0000313" key="8">
    <source>
        <dbReference type="Proteomes" id="UP000480275"/>
    </source>
</evidence>
<comment type="subcellular location">
    <subcellularLocation>
        <location evidence="1">Membrane</location>
        <topology evidence="1">Single-pass membrane protein</topology>
    </subcellularLocation>
</comment>
<dbReference type="PANTHER" id="PTHR30093:SF44">
    <property type="entry name" value="TYPE II SECRETION SYSTEM CORE PROTEIN G"/>
    <property type="match status" value="1"/>
</dbReference>
<name>A0A6L5JV51_RHOTE</name>
<dbReference type="Proteomes" id="UP000480275">
    <property type="component" value="Unassembled WGS sequence"/>
</dbReference>
<dbReference type="Gene3D" id="3.30.700.10">
    <property type="entry name" value="Glycoprotein, Type 4 Pilin"/>
    <property type="match status" value="1"/>
</dbReference>
<dbReference type="GO" id="GO:0016020">
    <property type="term" value="C:membrane"/>
    <property type="evidence" value="ECO:0007669"/>
    <property type="project" value="UniProtKB-SubCell"/>
</dbReference>
<organism evidence="7 8">
    <name type="scientific">Rhodocyclus tenuis</name>
    <name type="common">Rhodospirillum tenue</name>
    <dbReference type="NCBI Taxonomy" id="1066"/>
    <lineage>
        <taxon>Bacteria</taxon>
        <taxon>Pseudomonadati</taxon>
        <taxon>Pseudomonadota</taxon>
        <taxon>Betaproteobacteria</taxon>
        <taxon>Rhodocyclales</taxon>
        <taxon>Rhodocyclaceae</taxon>
        <taxon>Rhodocyclus</taxon>
    </lineage>
</organism>
<dbReference type="OrthoDB" id="9182129at2"/>
<evidence type="ECO:0000256" key="4">
    <source>
        <dbReference type="ARBA" id="ARBA00022989"/>
    </source>
</evidence>
<dbReference type="EMBL" id="WIXJ01000001">
    <property type="protein sequence ID" value="MQY50692.1"/>
    <property type="molecule type" value="Genomic_DNA"/>
</dbReference>
<dbReference type="NCBIfam" id="TIGR02532">
    <property type="entry name" value="IV_pilin_GFxxxE"/>
    <property type="match status" value="1"/>
</dbReference>
<dbReference type="Pfam" id="PF07963">
    <property type="entry name" value="N_methyl"/>
    <property type="match status" value="1"/>
</dbReference>